<keyword evidence="2" id="KW-1185">Reference proteome</keyword>
<evidence type="ECO:0000313" key="1">
    <source>
        <dbReference type="EMBL" id="KAJ3559430.1"/>
    </source>
</evidence>
<name>A0ACC1TEJ8_9APHY</name>
<organism evidence="1 2">
    <name type="scientific">Phlebia brevispora</name>
    <dbReference type="NCBI Taxonomy" id="194682"/>
    <lineage>
        <taxon>Eukaryota</taxon>
        <taxon>Fungi</taxon>
        <taxon>Dikarya</taxon>
        <taxon>Basidiomycota</taxon>
        <taxon>Agaricomycotina</taxon>
        <taxon>Agaricomycetes</taxon>
        <taxon>Polyporales</taxon>
        <taxon>Meruliaceae</taxon>
        <taxon>Phlebia</taxon>
    </lineage>
</organism>
<protein>
    <submittedName>
        <fullName evidence="1">Uncharacterized protein</fullName>
    </submittedName>
</protein>
<dbReference type="Proteomes" id="UP001148662">
    <property type="component" value="Unassembled WGS sequence"/>
</dbReference>
<reference evidence="1" key="1">
    <citation type="submission" date="2022-07" db="EMBL/GenBank/DDBJ databases">
        <title>Genome Sequence of Phlebia brevispora.</title>
        <authorList>
            <person name="Buettner E."/>
        </authorList>
    </citation>
    <scope>NUCLEOTIDE SEQUENCE</scope>
    <source>
        <strain evidence="1">MPL23</strain>
    </source>
</reference>
<evidence type="ECO:0000313" key="2">
    <source>
        <dbReference type="Proteomes" id="UP001148662"/>
    </source>
</evidence>
<dbReference type="EMBL" id="JANHOG010000027">
    <property type="protein sequence ID" value="KAJ3559430.1"/>
    <property type="molecule type" value="Genomic_DNA"/>
</dbReference>
<gene>
    <name evidence="1" type="ORF">NM688_g356</name>
</gene>
<proteinExistence type="predicted"/>
<sequence length="328" mass="37850">MVNPRTFFDFTVDNKPVGRVIFELFSDTTPKTCENFRALCTGEKGLSPLSGYPLYYKNSIIHRSIKDFMIQGGDFTKRNGSGGESIYGGTFPDEDLSHPLDAEGLLCMANKGPDTNGSQFFVTLRPCPHLNGKHVVFGRVIRGYEEVIKEIEKVPVDQKDRPSVPVAISNCGELVLKSKQQSVPKETAKSRSVSESDNESDESRHHKKRRHRHRSKTGDSDDEKHRHHKKSKHRRRSRSRSASRDNKDKDGAEKKQEPEEETEEQYDARLEREEKERLEAARKKELERLQKLQDNIATSSGVRFKGRGRMKYVDPELRREERREYRAY</sequence>
<comment type="caution">
    <text evidence="1">The sequence shown here is derived from an EMBL/GenBank/DDBJ whole genome shotgun (WGS) entry which is preliminary data.</text>
</comment>
<accession>A0ACC1TEJ8</accession>